<evidence type="ECO:0008006" key="4">
    <source>
        <dbReference type="Google" id="ProtNLM"/>
    </source>
</evidence>
<evidence type="ECO:0000313" key="3">
    <source>
        <dbReference type="Proteomes" id="UP000236728"/>
    </source>
</evidence>
<dbReference type="AlphaFoldDB" id="A0A1H5XQ03"/>
<dbReference type="EMBL" id="FNVA01000003">
    <property type="protein sequence ID" value="SEG13733.1"/>
    <property type="molecule type" value="Genomic_DNA"/>
</dbReference>
<feature type="transmembrane region" description="Helical" evidence="1">
    <location>
        <begin position="99"/>
        <end position="117"/>
    </location>
</feature>
<evidence type="ECO:0000256" key="1">
    <source>
        <dbReference type="SAM" id="Phobius"/>
    </source>
</evidence>
<dbReference type="RefSeq" id="WP_103932842.1">
    <property type="nucleotide sequence ID" value="NZ_FNVA01000003.1"/>
</dbReference>
<keyword evidence="3" id="KW-1185">Reference proteome</keyword>
<keyword evidence="1" id="KW-0472">Membrane</keyword>
<reference evidence="2 3" key="1">
    <citation type="submission" date="2016-10" db="EMBL/GenBank/DDBJ databases">
        <authorList>
            <person name="de Groot N.N."/>
        </authorList>
    </citation>
    <scope>NUCLEOTIDE SEQUENCE [LARGE SCALE GENOMIC DNA]</scope>
    <source>
        <strain evidence="2 3">DSM 22489</strain>
    </source>
</reference>
<sequence length="133" mass="14353">MKIVILICRVLLGLMFVVFGLNGLHPFIPMKGAPAMPPDAMTWSGIMMTTGWMKVLSGVQILGGALVLSGFFLPLGIVLLCAETFNILCFHLFLTGGQMIAPGIVTGVLELAVIFGYRDMFRGMFQARASLSI</sequence>
<feature type="transmembrane region" description="Helical" evidence="1">
    <location>
        <begin position="7"/>
        <end position="28"/>
    </location>
</feature>
<dbReference type="OrthoDB" id="122849at2"/>
<evidence type="ECO:0000313" key="2">
    <source>
        <dbReference type="EMBL" id="SEG13733.1"/>
    </source>
</evidence>
<name>A0A1H5XQ03_9BACT</name>
<keyword evidence="1" id="KW-1133">Transmembrane helix</keyword>
<protein>
    <recommendedName>
        <fullName evidence="4">DoxX protein</fullName>
    </recommendedName>
</protein>
<gene>
    <name evidence="2" type="ORF">SAMN05421819_1916</name>
</gene>
<keyword evidence="1" id="KW-0812">Transmembrane</keyword>
<accession>A0A1H5XQ03</accession>
<dbReference type="Proteomes" id="UP000236728">
    <property type="component" value="Unassembled WGS sequence"/>
</dbReference>
<proteinExistence type="predicted"/>
<organism evidence="2 3">
    <name type="scientific">Bryocella elongata</name>
    <dbReference type="NCBI Taxonomy" id="863522"/>
    <lineage>
        <taxon>Bacteria</taxon>
        <taxon>Pseudomonadati</taxon>
        <taxon>Acidobacteriota</taxon>
        <taxon>Terriglobia</taxon>
        <taxon>Terriglobales</taxon>
        <taxon>Acidobacteriaceae</taxon>
        <taxon>Bryocella</taxon>
    </lineage>
</organism>